<dbReference type="KEGG" id="gtt:GUITHDRAFT_114882"/>
<organism evidence="3">
    <name type="scientific">Guillardia theta (strain CCMP2712)</name>
    <name type="common">Cryptophyte</name>
    <dbReference type="NCBI Taxonomy" id="905079"/>
    <lineage>
        <taxon>Eukaryota</taxon>
        <taxon>Cryptophyceae</taxon>
        <taxon>Pyrenomonadales</taxon>
        <taxon>Geminigeraceae</taxon>
        <taxon>Guillardia</taxon>
    </lineage>
</organism>
<evidence type="ECO:0000256" key="1">
    <source>
        <dbReference type="SAM" id="MobiDB-lite"/>
    </source>
</evidence>
<keyword evidence="2" id="KW-0812">Transmembrane</keyword>
<feature type="region of interest" description="Disordered" evidence="1">
    <location>
        <begin position="116"/>
        <end position="181"/>
    </location>
</feature>
<name>L1IRV2_GUITC</name>
<keyword evidence="5" id="KW-1185">Reference proteome</keyword>
<proteinExistence type="predicted"/>
<dbReference type="PaxDb" id="55529-EKX39001"/>
<dbReference type="EnsemblProtists" id="EKX39001">
    <property type="protein sequence ID" value="EKX39001"/>
    <property type="gene ID" value="GUITHDRAFT_114882"/>
</dbReference>
<accession>L1IRV2</accession>
<dbReference type="GeneID" id="17295805"/>
<reference evidence="5" key="2">
    <citation type="submission" date="2012-11" db="EMBL/GenBank/DDBJ databases">
        <authorList>
            <person name="Kuo A."/>
            <person name="Curtis B.A."/>
            <person name="Tanifuji G."/>
            <person name="Burki F."/>
            <person name="Gruber A."/>
            <person name="Irimia M."/>
            <person name="Maruyama S."/>
            <person name="Arias M.C."/>
            <person name="Ball S.G."/>
            <person name="Gile G.H."/>
            <person name="Hirakawa Y."/>
            <person name="Hopkins J.F."/>
            <person name="Rensing S.A."/>
            <person name="Schmutz J."/>
            <person name="Symeonidi A."/>
            <person name="Elias M."/>
            <person name="Eveleigh R.J."/>
            <person name="Herman E.K."/>
            <person name="Klute M.J."/>
            <person name="Nakayama T."/>
            <person name="Obornik M."/>
            <person name="Reyes-Prieto A."/>
            <person name="Armbrust E.V."/>
            <person name="Aves S.J."/>
            <person name="Beiko R.G."/>
            <person name="Coutinho P."/>
            <person name="Dacks J.B."/>
            <person name="Durnford D.G."/>
            <person name="Fast N.M."/>
            <person name="Green B.R."/>
            <person name="Grisdale C."/>
            <person name="Hempe F."/>
            <person name="Henrissat B."/>
            <person name="Hoppner M.P."/>
            <person name="Ishida K.-I."/>
            <person name="Kim E."/>
            <person name="Koreny L."/>
            <person name="Kroth P.G."/>
            <person name="Liu Y."/>
            <person name="Malik S.-B."/>
            <person name="Maier U.G."/>
            <person name="McRose D."/>
            <person name="Mock T."/>
            <person name="Neilson J.A."/>
            <person name="Onodera N.T."/>
            <person name="Poole A.M."/>
            <person name="Pritham E.J."/>
            <person name="Richards T.A."/>
            <person name="Rocap G."/>
            <person name="Roy S.W."/>
            <person name="Sarai C."/>
            <person name="Schaack S."/>
            <person name="Shirato S."/>
            <person name="Slamovits C.H."/>
            <person name="Spencer D.F."/>
            <person name="Suzuki S."/>
            <person name="Worden A.Z."/>
            <person name="Zauner S."/>
            <person name="Barry K."/>
            <person name="Bell C."/>
            <person name="Bharti A.K."/>
            <person name="Crow J.A."/>
            <person name="Grimwood J."/>
            <person name="Kramer R."/>
            <person name="Lindquist E."/>
            <person name="Lucas S."/>
            <person name="Salamov A."/>
            <person name="McFadden G.I."/>
            <person name="Lane C.E."/>
            <person name="Keeling P.J."/>
            <person name="Gray M.W."/>
            <person name="Grigoriev I.V."/>
            <person name="Archibald J.M."/>
        </authorList>
    </citation>
    <scope>NUCLEOTIDE SEQUENCE</scope>
    <source>
        <strain evidence="5">CCMP2712</strain>
    </source>
</reference>
<sequence length="181" mass="19116">MVAGGTTLQAKAKKSVKGGVLHSSSNKLSAVESTESQSGKATSDSLQDDALKSGQGRHSIWAFGPFVFSVGIVLSILIKLVCSLPLSKFASEMLFELANVPEENVDLERAALLNEDEGRGRTTDRTSRSSLSSAKQIDPKADSARDSFTPSVASSGGLSTGNESWSKKDGKKWPCKLDLPA</sequence>
<reference evidence="3 5" key="1">
    <citation type="journal article" date="2012" name="Nature">
        <title>Algal genomes reveal evolutionary mosaicism and the fate of nucleomorphs.</title>
        <authorList>
            <consortium name="DOE Joint Genome Institute"/>
            <person name="Curtis B.A."/>
            <person name="Tanifuji G."/>
            <person name="Burki F."/>
            <person name="Gruber A."/>
            <person name="Irimia M."/>
            <person name="Maruyama S."/>
            <person name="Arias M.C."/>
            <person name="Ball S.G."/>
            <person name="Gile G.H."/>
            <person name="Hirakawa Y."/>
            <person name="Hopkins J.F."/>
            <person name="Kuo A."/>
            <person name="Rensing S.A."/>
            <person name="Schmutz J."/>
            <person name="Symeonidi A."/>
            <person name="Elias M."/>
            <person name="Eveleigh R.J."/>
            <person name="Herman E.K."/>
            <person name="Klute M.J."/>
            <person name="Nakayama T."/>
            <person name="Obornik M."/>
            <person name="Reyes-Prieto A."/>
            <person name="Armbrust E.V."/>
            <person name="Aves S.J."/>
            <person name="Beiko R.G."/>
            <person name="Coutinho P."/>
            <person name="Dacks J.B."/>
            <person name="Durnford D.G."/>
            <person name="Fast N.M."/>
            <person name="Green B.R."/>
            <person name="Grisdale C.J."/>
            <person name="Hempel F."/>
            <person name="Henrissat B."/>
            <person name="Hoppner M.P."/>
            <person name="Ishida K."/>
            <person name="Kim E."/>
            <person name="Koreny L."/>
            <person name="Kroth P.G."/>
            <person name="Liu Y."/>
            <person name="Malik S.B."/>
            <person name="Maier U.G."/>
            <person name="McRose D."/>
            <person name="Mock T."/>
            <person name="Neilson J.A."/>
            <person name="Onodera N.T."/>
            <person name="Poole A.M."/>
            <person name="Pritham E.J."/>
            <person name="Richards T.A."/>
            <person name="Rocap G."/>
            <person name="Roy S.W."/>
            <person name="Sarai C."/>
            <person name="Schaack S."/>
            <person name="Shirato S."/>
            <person name="Slamovits C.H."/>
            <person name="Spencer D.F."/>
            <person name="Suzuki S."/>
            <person name="Worden A.Z."/>
            <person name="Zauner S."/>
            <person name="Barry K."/>
            <person name="Bell C."/>
            <person name="Bharti A.K."/>
            <person name="Crow J.A."/>
            <person name="Grimwood J."/>
            <person name="Kramer R."/>
            <person name="Lindquist E."/>
            <person name="Lucas S."/>
            <person name="Salamov A."/>
            <person name="McFadden G.I."/>
            <person name="Lane C.E."/>
            <person name="Keeling P.J."/>
            <person name="Gray M.W."/>
            <person name="Grigoriev I.V."/>
            <person name="Archibald J.M."/>
        </authorList>
    </citation>
    <scope>NUCLEOTIDE SEQUENCE</scope>
    <source>
        <strain evidence="3 5">CCMP2712</strain>
    </source>
</reference>
<feature type="transmembrane region" description="Helical" evidence="2">
    <location>
        <begin position="60"/>
        <end position="82"/>
    </location>
</feature>
<gene>
    <name evidence="3" type="ORF">GUITHDRAFT_114882</name>
</gene>
<feature type="region of interest" description="Disordered" evidence="1">
    <location>
        <begin position="1"/>
        <end position="50"/>
    </location>
</feature>
<feature type="compositionally biased region" description="Basic and acidic residues" evidence="1">
    <location>
        <begin position="116"/>
        <end position="127"/>
    </location>
</feature>
<dbReference type="Proteomes" id="UP000011087">
    <property type="component" value="Unassembled WGS sequence"/>
</dbReference>
<feature type="compositionally biased region" description="Polar residues" evidence="1">
    <location>
        <begin position="22"/>
        <end position="45"/>
    </location>
</feature>
<dbReference type="RefSeq" id="XP_005825981.1">
    <property type="nucleotide sequence ID" value="XM_005825924.1"/>
</dbReference>
<evidence type="ECO:0000313" key="3">
    <source>
        <dbReference type="EMBL" id="EKX39001.1"/>
    </source>
</evidence>
<evidence type="ECO:0000313" key="5">
    <source>
        <dbReference type="Proteomes" id="UP000011087"/>
    </source>
</evidence>
<keyword evidence="2" id="KW-1133">Transmembrane helix</keyword>
<feature type="compositionally biased region" description="Polar residues" evidence="1">
    <location>
        <begin position="146"/>
        <end position="164"/>
    </location>
</feature>
<reference evidence="4" key="3">
    <citation type="submission" date="2016-03" db="UniProtKB">
        <authorList>
            <consortium name="EnsemblProtists"/>
        </authorList>
    </citation>
    <scope>IDENTIFICATION</scope>
</reference>
<dbReference type="EMBL" id="JH993043">
    <property type="protein sequence ID" value="EKX39001.1"/>
    <property type="molecule type" value="Genomic_DNA"/>
</dbReference>
<evidence type="ECO:0000313" key="4">
    <source>
        <dbReference type="EnsemblProtists" id="EKX39001"/>
    </source>
</evidence>
<dbReference type="HOGENOM" id="CLU_1491789_0_0_1"/>
<dbReference type="AlphaFoldDB" id="L1IRV2"/>
<protein>
    <submittedName>
        <fullName evidence="3 4">Uncharacterized protein</fullName>
    </submittedName>
</protein>
<evidence type="ECO:0000256" key="2">
    <source>
        <dbReference type="SAM" id="Phobius"/>
    </source>
</evidence>
<keyword evidence="2" id="KW-0472">Membrane</keyword>